<dbReference type="Pfam" id="PF02900">
    <property type="entry name" value="LigB"/>
    <property type="match status" value="1"/>
</dbReference>
<organism evidence="3">
    <name type="scientific">marine metagenome</name>
    <dbReference type="NCBI Taxonomy" id="408172"/>
    <lineage>
        <taxon>unclassified sequences</taxon>
        <taxon>metagenomes</taxon>
        <taxon>ecological metagenomes</taxon>
    </lineage>
</organism>
<evidence type="ECO:0000259" key="2">
    <source>
        <dbReference type="Pfam" id="PF02900"/>
    </source>
</evidence>
<proteinExistence type="predicted"/>
<dbReference type="AlphaFoldDB" id="A0A381QK83"/>
<protein>
    <recommendedName>
        <fullName evidence="2">Extradiol ring-cleavage dioxygenase class III enzyme subunit B domain-containing protein</fullName>
    </recommendedName>
</protein>
<dbReference type="InterPro" id="IPR004183">
    <property type="entry name" value="Xdiol_dOase_suB"/>
</dbReference>
<sequence length="290" mass="32082">MGEIIGAGVVSHVPTLMLPEEVRLELNEGKELSIVTGLHRLRREVLDELAPDTIIVLDTHWMTTFEFVLSGHARRTGKYTSSELPRGMRQVPYDLPGNPELAEQIAQSVRDAGIRCIANDDPCIPIFYGTVNLAHYLHRGEQWISFSICQTGQDKDYLTTGAALGKAIENAGEKVVLLASGGLSHRFWPMQQLDQHEASDPINIATPEARAADEQRVAWWEAGDHVAVIDSMDEYRAHAPEGFFGHYLMMIAALGGRACSVPGRRFSDYESTAGTGQVHMWFDRPAAGWS</sequence>
<dbReference type="EMBL" id="UINC01001382">
    <property type="protein sequence ID" value="SUZ79298.1"/>
    <property type="molecule type" value="Genomic_DNA"/>
</dbReference>
<dbReference type="GO" id="GO:0008198">
    <property type="term" value="F:ferrous iron binding"/>
    <property type="evidence" value="ECO:0007669"/>
    <property type="project" value="InterPro"/>
</dbReference>
<evidence type="ECO:0000313" key="3">
    <source>
        <dbReference type="EMBL" id="SUZ79298.1"/>
    </source>
</evidence>
<dbReference type="Gene3D" id="3.40.830.10">
    <property type="entry name" value="LigB-like"/>
    <property type="match status" value="1"/>
</dbReference>
<dbReference type="SUPFAM" id="SSF53213">
    <property type="entry name" value="LigB-like"/>
    <property type="match status" value="1"/>
</dbReference>
<reference evidence="3" key="1">
    <citation type="submission" date="2018-05" db="EMBL/GenBank/DDBJ databases">
        <authorList>
            <person name="Lanie J.A."/>
            <person name="Ng W.-L."/>
            <person name="Kazmierczak K.M."/>
            <person name="Andrzejewski T.M."/>
            <person name="Davidsen T.M."/>
            <person name="Wayne K.J."/>
            <person name="Tettelin H."/>
            <person name="Glass J.I."/>
            <person name="Rusch D."/>
            <person name="Podicherti R."/>
            <person name="Tsui H.-C.T."/>
            <person name="Winkler M.E."/>
        </authorList>
    </citation>
    <scope>NUCLEOTIDE SEQUENCE</scope>
</reference>
<name>A0A381QK83_9ZZZZ</name>
<evidence type="ECO:0000256" key="1">
    <source>
        <dbReference type="ARBA" id="ARBA00023002"/>
    </source>
</evidence>
<dbReference type="PANTHER" id="PTHR30096:SF9">
    <property type="entry name" value="4-HYDROXYPHENYLACETATE CATABOLISM PROTEIN"/>
    <property type="match status" value="1"/>
</dbReference>
<accession>A0A381QK83</accession>
<dbReference type="GO" id="GO:0016702">
    <property type="term" value="F:oxidoreductase activity, acting on single donors with incorporation of molecular oxygen, incorporation of two atoms of oxygen"/>
    <property type="evidence" value="ECO:0007669"/>
    <property type="project" value="UniProtKB-ARBA"/>
</dbReference>
<dbReference type="PANTHER" id="PTHR30096">
    <property type="entry name" value="4,5-DOPA DIOXYGENASE EXTRADIOL-LIKE PROTEIN"/>
    <property type="match status" value="1"/>
</dbReference>
<feature type="domain" description="Extradiol ring-cleavage dioxygenase class III enzyme subunit B" evidence="2">
    <location>
        <begin position="9"/>
        <end position="273"/>
    </location>
</feature>
<gene>
    <name evidence="3" type="ORF">METZ01_LOCUS32152</name>
</gene>
<keyword evidence="1" id="KW-0560">Oxidoreductase</keyword>